<comment type="caution">
    <text evidence="4">The sequence shown here is derived from an EMBL/GenBank/DDBJ whole genome shotgun (WGS) entry which is preliminary data.</text>
</comment>
<keyword evidence="5" id="KW-1185">Reference proteome</keyword>
<protein>
    <recommendedName>
        <fullName evidence="3">Urease accessory protein UreD</fullName>
    </recommendedName>
</protein>
<proteinExistence type="inferred from homology"/>
<dbReference type="PANTHER" id="PTHR33643:SF1">
    <property type="entry name" value="UREASE ACCESSORY PROTEIN D"/>
    <property type="match status" value="1"/>
</dbReference>
<dbReference type="PANTHER" id="PTHR33643">
    <property type="entry name" value="UREASE ACCESSORY PROTEIN D"/>
    <property type="match status" value="1"/>
</dbReference>
<gene>
    <name evidence="3" type="primary">ureD</name>
    <name evidence="4" type="ORF">BG53_06330</name>
</gene>
<dbReference type="EMBL" id="JFHU01000193">
    <property type="protein sequence ID" value="EXX86391.1"/>
    <property type="molecule type" value="Genomic_DNA"/>
</dbReference>
<evidence type="ECO:0000313" key="5">
    <source>
        <dbReference type="Proteomes" id="UP000053750"/>
    </source>
</evidence>
<name>A0A9W5RZI4_9BACL</name>
<dbReference type="Pfam" id="PF01774">
    <property type="entry name" value="UreD"/>
    <property type="match status" value="1"/>
</dbReference>
<accession>A0A9W5RZI4</accession>
<dbReference type="AlphaFoldDB" id="A0A9W5RZI4"/>
<dbReference type="GO" id="GO:0005737">
    <property type="term" value="C:cytoplasm"/>
    <property type="evidence" value="ECO:0007669"/>
    <property type="project" value="UniProtKB-SubCell"/>
</dbReference>
<dbReference type="GO" id="GO:0016151">
    <property type="term" value="F:nickel cation binding"/>
    <property type="evidence" value="ECO:0007669"/>
    <property type="project" value="UniProtKB-UniRule"/>
</dbReference>
<comment type="subcellular location">
    <subcellularLocation>
        <location evidence="3">Cytoplasm</location>
    </subcellularLocation>
</comment>
<keyword evidence="3" id="KW-0996">Nickel insertion</keyword>
<dbReference type="OrthoDB" id="5328682at2"/>
<sequence length="272" mass="31157">MRGKLDLVIAVNRRDRSFISRMHYLFPLKILRPFYLDEIGTAFVYVLDTAGGMLAGDSLAYNIRVDDGARLYLTNASTAKCYTMPNGDARVAQHFSIGSRASLEFFPEESMLFRDTSLETVTRIDAQRDSGFAFCEMYAGGRKHAGEIFEFRRLENRFEIRIDGKLAIWENYRLEGGMLRPGRPGYLEHYTHWGNLYMYASHESGVALKAVQECLAEFERDGFRAGCSLHPSGVITVKALSSEYEAVKNGFERIWSRLRPLMLKEELPYIRK</sequence>
<comment type="subunit">
    <text evidence="3">UreD, UreF and UreG form a complex that acts as a GTP-hydrolysis-dependent molecular chaperone, activating the urease apoprotein by helping to assemble the nickel containing metallocenter of UreC. The UreE protein probably delivers the nickel.</text>
</comment>
<dbReference type="HAMAP" id="MF_01384">
    <property type="entry name" value="UreD"/>
    <property type="match status" value="1"/>
</dbReference>
<dbReference type="Proteomes" id="UP000053750">
    <property type="component" value="Unassembled WGS sequence"/>
</dbReference>
<keyword evidence="2 3" id="KW-0143">Chaperone</keyword>
<dbReference type="InterPro" id="IPR002669">
    <property type="entry name" value="UreD"/>
</dbReference>
<reference evidence="4 5" key="1">
    <citation type="submission" date="2014-02" db="EMBL/GenBank/DDBJ databases">
        <title>Genome sequence of Paenibacillus darwinianus reveals adaptive mechanisms for survival in Antarctic soils.</title>
        <authorList>
            <person name="Dsouza M."/>
            <person name="Taylor M.W."/>
            <person name="Turner S.J."/>
            <person name="Aislabie J."/>
        </authorList>
    </citation>
    <scope>NUCLEOTIDE SEQUENCE [LARGE SCALE GENOMIC DNA]</scope>
    <source>
        <strain evidence="4 5">CE1</strain>
    </source>
</reference>
<evidence type="ECO:0000313" key="4">
    <source>
        <dbReference type="EMBL" id="EXX86391.1"/>
    </source>
</evidence>
<comment type="function">
    <text evidence="3">Required for maturation of urease via the functional incorporation of the urease nickel metallocenter.</text>
</comment>
<evidence type="ECO:0000256" key="1">
    <source>
        <dbReference type="ARBA" id="ARBA00007177"/>
    </source>
</evidence>
<evidence type="ECO:0000256" key="3">
    <source>
        <dbReference type="HAMAP-Rule" id="MF_01384"/>
    </source>
</evidence>
<organism evidence="4 5">
    <name type="scientific">Paenibacillus darwinianus</name>
    <dbReference type="NCBI Taxonomy" id="1380763"/>
    <lineage>
        <taxon>Bacteria</taxon>
        <taxon>Bacillati</taxon>
        <taxon>Bacillota</taxon>
        <taxon>Bacilli</taxon>
        <taxon>Bacillales</taxon>
        <taxon>Paenibacillaceae</taxon>
        <taxon>Paenibacillus</taxon>
    </lineage>
</organism>
<evidence type="ECO:0000256" key="2">
    <source>
        <dbReference type="ARBA" id="ARBA00023186"/>
    </source>
</evidence>
<comment type="similarity">
    <text evidence="1 3">Belongs to the UreD family.</text>
</comment>
<keyword evidence="3" id="KW-0963">Cytoplasm</keyword>
<dbReference type="RefSeq" id="WP_036584133.1">
    <property type="nucleotide sequence ID" value="NZ_KK082171.1"/>
</dbReference>